<organism evidence="11 13">
    <name type="scientific">Carassius auratus</name>
    <name type="common">Goldfish</name>
    <dbReference type="NCBI Taxonomy" id="7957"/>
    <lineage>
        <taxon>Eukaryota</taxon>
        <taxon>Metazoa</taxon>
        <taxon>Chordata</taxon>
        <taxon>Craniata</taxon>
        <taxon>Vertebrata</taxon>
        <taxon>Euteleostomi</taxon>
        <taxon>Actinopterygii</taxon>
        <taxon>Neopterygii</taxon>
        <taxon>Teleostei</taxon>
        <taxon>Ostariophysi</taxon>
        <taxon>Cypriniformes</taxon>
        <taxon>Cyprinidae</taxon>
        <taxon>Cyprininae</taxon>
        <taxon>Carassius</taxon>
    </lineage>
</organism>
<keyword evidence="4" id="KW-0548">Nucleotidyltransferase</keyword>
<evidence type="ECO:0000256" key="4">
    <source>
        <dbReference type="ARBA" id="ARBA00022695"/>
    </source>
</evidence>
<evidence type="ECO:0000313" key="12">
    <source>
        <dbReference type="RefSeq" id="XP_026114924.1"/>
    </source>
</evidence>
<feature type="chain" id="PRO_5044518910" description="NAD(P)(+)--arginine ADP-ribosyltransferase" evidence="10">
    <location>
        <begin position="17"/>
        <end position="313"/>
    </location>
</feature>
<keyword evidence="2 10" id="KW-0328">Glycosyltransferase</keyword>
<name>A0A6P6P2B4_CARAU</name>
<evidence type="ECO:0000256" key="9">
    <source>
        <dbReference type="ARBA" id="ARBA00047597"/>
    </source>
</evidence>
<dbReference type="InterPro" id="IPR000768">
    <property type="entry name" value="ART"/>
</dbReference>
<dbReference type="RefSeq" id="XP_026114925.1">
    <property type="nucleotide sequence ID" value="XM_026259140.1"/>
</dbReference>
<keyword evidence="6 10" id="KW-0521">NADP</keyword>
<dbReference type="GO" id="GO:0003950">
    <property type="term" value="F:NAD+ poly-ADP-ribosyltransferase activity"/>
    <property type="evidence" value="ECO:0007669"/>
    <property type="project" value="TreeGrafter"/>
</dbReference>
<dbReference type="GeneTree" id="ENSGT01030000234601"/>
<comment type="similarity">
    <text evidence="1 10">Belongs to the Arg-specific ADP-ribosyltransferase family.</text>
</comment>
<sequence length="313" mass="36375">MLLMIETLLLISATLRDHTASVADGQIVQLDMALDSVDDIYVGCKKSMACLVETVLQVELNNSPEFRTVWQDAQHNHEPPEDDLKENHSVAIYVYTNSRYYLYQHFNNAVRSGKQQYKNKTYTWYSLQFLLTEAIQILKETQKGCKLTYRGTNIDFNRNVLNHQVRFGSFTSSSLSSTVAENFGNKSCFKITTCEGADLTKYSTFPDETEVLIPPYEVFEVKEIKTRNVQKDLWCETVFVLESIGVKSDLNCDLFRTSTMSIANRSRFMKKNLIHFYQKRRRVHSRYRDYVFSGFQRIYEDPLSLALRFCHSA</sequence>
<keyword evidence="7 10" id="KW-0520">NAD</keyword>
<reference evidence="12 13" key="1">
    <citation type="submission" date="2025-04" db="UniProtKB">
        <authorList>
            <consortium name="RefSeq"/>
        </authorList>
    </citation>
    <scope>IDENTIFICATION</scope>
    <source>
        <strain evidence="12 13">Wakin</strain>
        <tissue evidence="12 13">Muscle</tissue>
    </source>
</reference>
<proteinExistence type="inferred from homology"/>
<keyword evidence="5 10" id="KW-0732">Signal</keyword>
<dbReference type="EC" id="2.4.2.31" evidence="10"/>
<evidence type="ECO:0000256" key="5">
    <source>
        <dbReference type="ARBA" id="ARBA00022729"/>
    </source>
</evidence>
<evidence type="ECO:0000256" key="8">
    <source>
        <dbReference type="ARBA" id="ARBA00023157"/>
    </source>
</evidence>
<dbReference type="SUPFAM" id="SSF56399">
    <property type="entry name" value="ADP-ribosylation"/>
    <property type="match status" value="1"/>
</dbReference>
<evidence type="ECO:0000256" key="2">
    <source>
        <dbReference type="ARBA" id="ARBA00022676"/>
    </source>
</evidence>
<dbReference type="AlphaFoldDB" id="A0A6P6P2B4"/>
<keyword evidence="11" id="KW-1185">Reference proteome</keyword>
<dbReference type="GO" id="GO:0106274">
    <property type="term" value="F:NAD+-protein-arginine ADP-ribosyltransferase activity"/>
    <property type="evidence" value="ECO:0007669"/>
    <property type="project" value="UniProtKB-EC"/>
</dbReference>
<dbReference type="FunFam" id="3.90.176.10:FF:000001">
    <property type="entry name" value="NAD(P)(+)--arginine ADP-ribosyltransferase"/>
    <property type="match status" value="1"/>
</dbReference>
<evidence type="ECO:0000256" key="10">
    <source>
        <dbReference type="RuleBase" id="RU361228"/>
    </source>
</evidence>
<keyword evidence="8" id="KW-1015">Disulfide bond</keyword>
<protein>
    <recommendedName>
        <fullName evidence="10">NAD(P)(+)--arginine ADP-ribosyltransferase</fullName>
        <ecNumber evidence="10">2.4.2.31</ecNumber>
    </recommendedName>
    <alternativeName>
        <fullName evidence="10">Mono(ADP-ribosyl)transferase</fullName>
    </alternativeName>
</protein>
<accession>A0A6P6P2B4</accession>
<dbReference type="PROSITE" id="PS51996">
    <property type="entry name" value="TR_MART"/>
    <property type="match status" value="1"/>
</dbReference>
<comment type="catalytic activity">
    <reaction evidence="9 10">
        <text>L-arginyl-[protein] + NAD(+) = N(omega)-(ADP-D-ribosyl)-L-arginyl-[protein] + nicotinamide + H(+)</text>
        <dbReference type="Rhea" id="RHEA:19149"/>
        <dbReference type="Rhea" id="RHEA-COMP:10532"/>
        <dbReference type="Rhea" id="RHEA-COMP:15087"/>
        <dbReference type="ChEBI" id="CHEBI:15378"/>
        <dbReference type="ChEBI" id="CHEBI:17154"/>
        <dbReference type="ChEBI" id="CHEBI:29965"/>
        <dbReference type="ChEBI" id="CHEBI:57540"/>
        <dbReference type="ChEBI" id="CHEBI:142554"/>
        <dbReference type="EC" id="2.4.2.31"/>
    </reaction>
</comment>
<dbReference type="PANTHER" id="PTHR10339">
    <property type="entry name" value="ADP-RIBOSYLTRANSFERASE"/>
    <property type="match status" value="1"/>
</dbReference>
<evidence type="ECO:0000256" key="1">
    <source>
        <dbReference type="ARBA" id="ARBA00009558"/>
    </source>
</evidence>
<dbReference type="OrthoDB" id="423533at2759"/>
<evidence type="ECO:0000313" key="13">
    <source>
        <dbReference type="RefSeq" id="XP_026114925.1"/>
    </source>
</evidence>
<evidence type="ECO:0000256" key="6">
    <source>
        <dbReference type="ARBA" id="ARBA00022857"/>
    </source>
</evidence>
<dbReference type="PRINTS" id="PR00970">
    <property type="entry name" value="RIBTRNSFRASE"/>
</dbReference>
<dbReference type="GeneID" id="113093323"/>
<dbReference type="KEGG" id="caua:113093323"/>
<dbReference type="Gene3D" id="3.90.176.10">
    <property type="entry name" value="Toxin ADP-ribosyltransferase, Chain A, domain 1"/>
    <property type="match status" value="1"/>
</dbReference>
<evidence type="ECO:0000256" key="7">
    <source>
        <dbReference type="ARBA" id="ARBA00023027"/>
    </source>
</evidence>
<dbReference type="GO" id="GO:0016779">
    <property type="term" value="F:nucleotidyltransferase activity"/>
    <property type="evidence" value="ECO:0007669"/>
    <property type="project" value="UniProtKB-KW"/>
</dbReference>
<dbReference type="Proteomes" id="UP000515129">
    <property type="component" value="Unplaced"/>
</dbReference>
<dbReference type="PANTHER" id="PTHR10339:SF27">
    <property type="entry name" value="NAD(P)(+)--ARGININE ADP-RIBOSYLTRANSFERASE"/>
    <property type="match status" value="1"/>
</dbReference>
<dbReference type="InterPro" id="IPR050999">
    <property type="entry name" value="ADP-ribosyltransferase_ARG"/>
</dbReference>
<evidence type="ECO:0000313" key="11">
    <source>
        <dbReference type="Proteomes" id="UP000515129"/>
    </source>
</evidence>
<dbReference type="Pfam" id="PF01129">
    <property type="entry name" value="ART"/>
    <property type="match status" value="1"/>
</dbReference>
<gene>
    <name evidence="12 13" type="primary">LOC113093323</name>
</gene>
<keyword evidence="3 10" id="KW-0808">Transferase</keyword>
<feature type="signal peptide" evidence="10">
    <location>
        <begin position="1"/>
        <end position="16"/>
    </location>
</feature>
<dbReference type="RefSeq" id="XP_026114924.1">
    <property type="nucleotide sequence ID" value="XM_026259139.1"/>
</dbReference>
<evidence type="ECO:0000256" key="3">
    <source>
        <dbReference type="ARBA" id="ARBA00022679"/>
    </source>
</evidence>